<reference evidence="5 6" key="1">
    <citation type="submission" date="2024-10" db="EMBL/GenBank/DDBJ databases">
        <authorList>
            <person name="Riesco R."/>
        </authorList>
    </citation>
    <scope>NUCLEOTIDE SEQUENCE [LARGE SCALE GENOMIC DNA]</scope>
    <source>
        <strain evidence="4 5">NCIMB 15448</strain>
        <strain evidence="3 6">NCIMB 15450</strain>
    </source>
</reference>
<evidence type="ECO:0000313" key="6">
    <source>
        <dbReference type="Proteomes" id="UP001609219"/>
    </source>
</evidence>
<dbReference type="EMBL" id="JBIMSN010000097">
    <property type="protein sequence ID" value="MFH5231042.1"/>
    <property type="molecule type" value="Genomic_DNA"/>
</dbReference>
<accession>A0ABW7KT15</accession>
<proteinExistence type="predicted"/>
<dbReference type="Proteomes" id="UP001609176">
    <property type="component" value="Unassembled WGS sequence"/>
</dbReference>
<organism evidence="4 5">
    <name type="scientific">Antrihabitans spumae</name>
    <dbReference type="NCBI Taxonomy" id="3373370"/>
    <lineage>
        <taxon>Bacteria</taxon>
        <taxon>Bacillati</taxon>
        <taxon>Actinomycetota</taxon>
        <taxon>Actinomycetes</taxon>
        <taxon>Mycobacteriales</taxon>
        <taxon>Nocardiaceae</taxon>
        <taxon>Antrihabitans</taxon>
    </lineage>
</organism>
<evidence type="ECO:0000256" key="2">
    <source>
        <dbReference type="SAM" id="SignalP"/>
    </source>
</evidence>
<dbReference type="PROSITE" id="PS51257">
    <property type="entry name" value="PROKAR_LIPOPROTEIN"/>
    <property type="match status" value="1"/>
</dbReference>
<feature type="chain" id="PRO_5045033779" evidence="2">
    <location>
        <begin position="22"/>
        <end position="81"/>
    </location>
</feature>
<evidence type="ECO:0000313" key="4">
    <source>
        <dbReference type="EMBL" id="MFH5245607.1"/>
    </source>
</evidence>
<keyword evidence="6" id="KW-1185">Reference proteome</keyword>
<dbReference type="EMBL" id="JBIMSP010000085">
    <property type="protein sequence ID" value="MFH5245607.1"/>
    <property type="molecule type" value="Genomic_DNA"/>
</dbReference>
<evidence type="ECO:0000313" key="3">
    <source>
        <dbReference type="EMBL" id="MFH5231042.1"/>
    </source>
</evidence>
<evidence type="ECO:0000313" key="5">
    <source>
        <dbReference type="Proteomes" id="UP001609176"/>
    </source>
</evidence>
<feature type="region of interest" description="Disordered" evidence="1">
    <location>
        <begin position="61"/>
        <end position="81"/>
    </location>
</feature>
<keyword evidence="2" id="KW-0732">Signal</keyword>
<sequence>MSHNRAALLAISALLTLSAGCDTKAPIDEGPTAEDVTQSTGLTVQEATKTAAEFVSLVAGVPFQPDPTAPRRSVAEPTPTR</sequence>
<dbReference type="Proteomes" id="UP001609219">
    <property type="component" value="Unassembled WGS sequence"/>
</dbReference>
<name>A0ABW7KT15_9NOCA</name>
<gene>
    <name evidence="4" type="ORF">ACHIPV_27580</name>
    <name evidence="3" type="ORF">ACHIRB_21110</name>
</gene>
<comment type="caution">
    <text evidence="4">The sequence shown here is derived from an EMBL/GenBank/DDBJ whole genome shotgun (WGS) entry which is preliminary data.</text>
</comment>
<dbReference type="RefSeq" id="WP_395126367.1">
    <property type="nucleotide sequence ID" value="NZ_JBIMSN010000097.1"/>
</dbReference>
<evidence type="ECO:0000256" key="1">
    <source>
        <dbReference type="SAM" id="MobiDB-lite"/>
    </source>
</evidence>
<feature type="signal peptide" evidence="2">
    <location>
        <begin position="1"/>
        <end position="21"/>
    </location>
</feature>
<protein>
    <submittedName>
        <fullName evidence="4">Uncharacterized protein</fullName>
    </submittedName>
</protein>